<dbReference type="Gene3D" id="3.10.350.10">
    <property type="entry name" value="LysM domain"/>
    <property type="match status" value="1"/>
</dbReference>
<dbReference type="Proteomes" id="UP000798808">
    <property type="component" value="Unassembled WGS sequence"/>
</dbReference>
<dbReference type="Pfam" id="PF01476">
    <property type="entry name" value="LysM"/>
    <property type="match status" value="1"/>
</dbReference>
<organism evidence="8 9">
    <name type="scientific">Fulvivirga kasyanovii</name>
    <dbReference type="NCBI Taxonomy" id="396812"/>
    <lineage>
        <taxon>Bacteria</taxon>
        <taxon>Pseudomonadati</taxon>
        <taxon>Bacteroidota</taxon>
        <taxon>Cytophagia</taxon>
        <taxon>Cytophagales</taxon>
        <taxon>Fulvivirgaceae</taxon>
        <taxon>Fulvivirga</taxon>
    </lineage>
</organism>
<dbReference type="Gene3D" id="1.10.530.10">
    <property type="match status" value="1"/>
</dbReference>
<dbReference type="InterPro" id="IPR008258">
    <property type="entry name" value="Transglycosylase_SLT_dom_1"/>
</dbReference>
<dbReference type="CDD" id="cd00118">
    <property type="entry name" value="LysM"/>
    <property type="match status" value="1"/>
</dbReference>
<protein>
    <recommendedName>
        <fullName evidence="1">Lysozyme g</fullName>
    </recommendedName>
    <alternativeName>
        <fullName evidence="4">1,4-beta-N-acetylmuramidase</fullName>
    </alternativeName>
</protein>
<sequence length="683" mass="74515">MFESKSPVPGNVNSDPLKDLLDNKDRHNHRNGFHDPFAKWDDGADSGAMLGGTVLKDEEENSFPDINSLTLGGALANINLEEHTLAGYLSKRGGNPSAEPIESNEPPATTYVVKSGDTVASVASSHGISEEALKKANPDQAKRFLKNDQSGYIWSFKQVGATIVVPSQEVAPVVEEVSEATAVSPGVVPTEIAEVPEGRKHMASEDNAILETLVTGGAGDLTTKQDGEQYTDTGVQASERMAARDLELMGDYVETFKKVGKKYNIPPALVAALASRESRGGKALDANGYGDDGEGFGLMQVDKESGRTVAEGAYSEAHVDQAVSILVDQLRLVTNKHPNWTYAQRLKGAVAAYNFGSKNVQSLEKMDQGTTGHDYSSDVWARARYYAGLKTFEGEGVLKEEVIAREITMPALTREEAEAENSIISASVGKPNDASKKLEVHTENINFTADLRLMQDRLLELGLLTRTAYDKEYNAMVVSVPAKLKTKGLEGSENEANTTDSQEIIRKQVLPDQIPLTIEAITTFQREVQRGTVDGRIDPGGGTIRALMDSSLTPELVSAKQEKYKQDKAEEEKKAREEAAEKARIEAIKNEPATEENALRLLRGIYTPELRGYTNLLLKYGQHNPRLAREILRVLSKQDGGIANLLSIISSLKTQELPNIPVRILEQLIVEAGDYKIPLLYSH</sequence>
<dbReference type="EMBL" id="SMLW01000526">
    <property type="protein sequence ID" value="MTI25591.1"/>
    <property type="molecule type" value="Genomic_DNA"/>
</dbReference>
<dbReference type="InterPro" id="IPR018392">
    <property type="entry name" value="LysM"/>
</dbReference>
<dbReference type="InterPro" id="IPR002152">
    <property type="entry name" value="Glyco_hydro_23"/>
</dbReference>
<proteinExistence type="predicted"/>
<feature type="domain" description="LysM" evidence="7">
    <location>
        <begin position="109"/>
        <end position="153"/>
    </location>
</feature>
<feature type="coiled-coil region" evidence="5">
    <location>
        <begin position="561"/>
        <end position="588"/>
    </location>
</feature>
<dbReference type="SUPFAM" id="SSF53955">
    <property type="entry name" value="Lysozyme-like"/>
    <property type="match status" value="1"/>
</dbReference>
<evidence type="ECO:0000256" key="4">
    <source>
        <dbReference type="ARBA" id="ARBA00031262"/>
    </source>
</evidence>
<dbReference type="CDD" id="cd01021">
    <property type="entry name" value="GEWL"/>
    <property type="match status" value="1"/>
</dbReference>
<dbReference type="InterPro" id="IPR023346">
    <property type="entry name" value="Lysozyme-like_dom_sf"/>
</dbReference>
<keyword evidence="3" id="KW-0378">Hydrolase</keyword>
<evidence type="ECO:0000256" key="5">
    <source>
        <dbReference type="SAM" id="Coils"/>
    </source>
</evidence>
<dbReference type="PROSITE" id="PS51782">
    <property type="entry name" value="LYSM"/>
    <property type="match status" value="1"/>
</dbReference>
<dbReference type="PANTHER" id="PTHR31698">
    <property type="entry name" value="LYSOZYME G FAMILY MEMBER"/>
    <property type="match status" value="1"/>
</dbReference>
<feature type="compositionally biased region" description="Basic and acidic residues" evidence="6">
    <location>
        <begin position="16"/>
        <end position="25"/>
    </location>
</feature>
<evidence type="ECO:0000256" key="3">
    <source>
        <dbReference type="ARBA" id="ARBA00022801"/>
    </source>
</evidence>
<dbReference type="SMART" id="SM00257">
    <property type="entry name" value="LysM"/>
    <property type="match status" value="1"/>
</dbReference>
<evidence type="ECO:0000313" key="9">
    <source>
        <dbReference type="Proteomes" id="UP000798808"/>
    </source>
</evidence>
<keyword evidence="5" id="KW-0175">Coiled coil</keyword>
<dbReference type="Pfam" id="PF01464">
    <property type="entry name" value="SLT"/>
    <property type="match status" value="1"/>
</dbReference>
<evidence type="ECO:0000256" key="2">
    <source>
        <dbReference type="ARBA" id="ARBA00022529"/>
    </source>
</evidence>
<feature type="region of interest" description="Disordered" evidence="6">
    <location>
        <begin position="1"/>
        <end position="34"/>
    </location>
</feature>
<reference evidence="8 9" key="1">
    <citation type="submission" date="2019-02" db="EMBL/GenBank/DDBJ databases">
        <authorList>
            <person name="Goldberg S.R."/>
            <person name="Haltli B.A."/>
            <person name="Correa H."/>
            <person name="Russell K.G."/>
        </authorList>
    </citation>
    <scope>NUCLEOTIDE SEQUENCE [LARGE SCALE GENOMIC DNA]</scope>
    <source>
        <strain evidence="8 9">JCM 16186</strain>
    </source>
</reference>
<gene>
    <name evidence="8" type="ORF">E1163_11615</name>
</gene>
<dbReference type="RefSeq" id="WP_155171847.1">
    <property type="nucleotide sequence ID" value="NZ_SMLW01000526.1"/>
</dbReference>
<comment type="caution">
    <text evidence="8">The sequence shown here is derived from an EMBL/GenBank/DDBJ whole genome shotgun (WGS) entry which is preliminary data.</text>
</comment>
<dbReference type="InterPro" id="IPR036779">
    <property type="entry name" value="LysM_dom_sf"/>
</dbReference>
<feature type="non-terminal residue" evidence="8">
    <location>
        <position position="683"/>
    </location>
</feature>
<dbReference type="PRINTS" id="PR00749">
    <property type="entry name" value="LYSOZYMEG"/>
</dbReference>
<keyword evidence="9" id="KW-1185">Reference proteome</keyword>
<evidence type="ECO:0000256" key="1">
    <source>
        <dbReference type="ARBA" id="ARBA00016485"/>
    </source>
</evidence>
<evidence type="ECO:0000256" key="6">
    <source>
        <dbReference type="SAM" id="MobiDB-lite"/>
    </source>
</evidence>
<dbReference type="SUPFAM" id="SSF54106">
    <property type="entry name" value="LysM domain"/>
    <property type="match status" value="1"/>
</dbReference>
<evidence type="ECO:0000259" key="7">
    <source>
        <dbReference type="PROSITE" id="PS51782"/>
    </source>
</evidence>
<accession>A0ABW9RNM2</accession>
<keyword evidence="2" id="KW-0929">Antimicrobial</keyword>
<evidence type="ECO:0000313" key="8">
    <source>
        <dbReference type="EMBL" id="MTI25591.1"/>
    </source>
</evidence>
<name>A0ABW9RNM2_9BACT</name>
<dbReference type="PANTHER" id="PTHR31698:SF8">
    <property type="entry name" value="LYSOZYME G-RELATED"/>
    <property type="match status" value="1"/>
</dbReference>